<feature type="transmembrane region" description="Helical" evidence="2">
    <location>
        <begin position="33"/>
        <end position="55"/>
    </location>
</feature>
<feature type="compositionally biased region" description="Low complexity" evidence="1">
    <location>
        <begin position="257"/>
        <end position="269"/>
    </location>
</feature>
<name>G4ZSW7_PHYSP</name>
<dbReference type="GeneID" id="20639058"/>
<dbReference type="PANTHER" id="PTHR46599">
    <property type="entry name" value="PIGGYBAC TRANSPOSABLE ELEMENT-DERIVED PROTEIN 4"/>
    <property type="match status" value="1"/>
</dbReference>
<evidence type="ECO:0000256" key="2">
    <source>
        <dbReference type="SAM" id="Phobius"/>
    </source>
</evidence>
<evidence type="ECO:0000313" key="5">
    <source>
        <dbReference type="Proteomes" id="UP000002640"/>
    </source>
</evidence>
<accession>G4ZSW7</accession>
<dbReference type="OMA" id="KINAMTH"/>
<dbReference type="Pfam" id="PF13842">
    <property type="entry name" value="zf-Tnp_2"/>
    <property type="match status" value="1"/>
</dbReference>
<reference evidence="4 5" key="1">
    <citation type="journal article" date="2006" name="Science">
        <title>Phytophthora genome sequences uncover evolutionary origins and mechanisms of pathogenesis.</title>
        <authorList>
            <person name="Tyler B.M."/>
            <person name="Tripathy S."/>
            <person name="Zhang X."/>
            <person name="Dehal P."/>
            <person name="Jiang R.H."/>
            <person name="Aerts A."/>
            <person name="Arredondo F.D."/>
            <person name="Baxter L."/>
            <person name="Bensasson D."/>
            <person name="Beynon J.L."/>
            <person name="Chapman J."/>
            <person name="Damasceno C.M."/>
            <person name="Dorrance A.E."/>
            <person name="Dou D."/>
            <person name="Dickerman A.W."/>
            <person name="Dubchak I.L."/>
            <person name="Garbelotto M."/>
            <person name="Gijzen M."/>
            <person name="Gordon S.G."/>
            <person name="Govers F."/>
            <person name="Grunwald N.J."/>
            <person name="Huang W."/>
            <person name="Ivors K.L."/>
            <person name="Jones R.W."/>
            <person name="Kamoun S."/>
            <person name="Krampis K."/>
            <person name="Lamour K.H."/>
            <person name="Lee M.K."/>
            <person name="McDonald W.H."/>
            <person name="Medina M."/>
            <person name="Meijer H.J."/>
            <person name="Nordberg E.K."/>
            <person name="Maclean D.J."/>
            <person name="Ospina-Giraldo M.D."/>
            <person name="Morris P.F."/>
            <person name="Phuntumart V."/>
            <person name="Putnam N.H."/>
            <person name="Rash S."/>
            <person name="Rose J.K."/>
            <person name="Sakihama Y."/>
            <person name="Salamov A.A."/>
            <person name="Savidor A."/>
            <person name="Scheuring C.F."/>
            <person name="Smith B.M."/>
            <person name="Sobral B.W."/>
            <person name="Terry A."/>
            <person name="Torto-Alalibo T.A."/>
            <person name="Win J."/>
            <person name="Xu Z."/>
            <person name="Zhang H."/>
            <person name="Grigoriev I.V."/>
            <person name="Rokhsar D.S."/>
            <person name="Boore J.L."/>
        </authorList>
    </citation>
    <scope>NUCLEOTIDE SEQUENCE [LARGE SCALE GENOMIC DNA]</scope>
    <source>
        <strain evidence="4 5">P6497</strain>
    </source>
</reference>
<keyword evidence="5" id="KW-1185">Reference proteome</keyword>
<evidence type="ECO:0000259" key="3">
    <source>
        <dbReference type="Pfam" id="PF13842"/>
    </source>
</evidence>
<gene>
    <name evidence="4" type="ORF">PHYSODRAFT_259328</name>
</gene>
<protein>
    <recommendedName>
        <fullName evidence="3">PiggyBac transposable element-derived protein 4 C-terminal zinc-finger domain-containing protein</fullName>
    </recommendedName>
</protein>
<dbReference type="PANTHER" id="PTHR46599:SF3">
    <property type="entry name" value="PIGGYBAC TRANSPOSABLE ELEMENT-DERIVED PROTEIN 4"/>
    <property type="match status" value="1"/>
</dbReference>
<dbReference type="Proteomes" id="UP000002640">
    <property type="component" value="Unassembled WGS sequence"/>
</dbReference>
<keyword evidence="2" id="KW-0472">Membrane</keyword>
<evidence type="ECO:0000313" key="4">
    <source>
        <dbReference type="EMBL" id="EGZ13052.1"/>
    </source>
</evidence>
<dbReference type="KEGG" id="psoj:PHYSODRAFT_259328"/>
<dbReference type="RefSeq" id="XP_009530481.1">
    <property type="nucleotide sequence ID" value="XM_009532186.1"/>
</dbReference>
<evidence type="ECO:0000256" key="1">
    <source>
        <dbReference type="SAM" id="MobiDB-lite"/>
    </source>
</evidence>
<dbReference type="EMBL" id="JH159156">
    <property type="protein sequence ID" value="EGZ13052.1"/>
    <property type="molecule type" value="Genomic_DNA"/>
</dbReference>
<sequence length="269" mass="30189">MKSGPAAVVRNLRAVFGDITPGKYMRLVVVDRFYTSIVLVVQLLLMGFFTIGTIMTNRRGFCNKPIHFLSMGGKVALDRVVCREKTAYCKKKKINAMTHVQFMCKLHLQLIALKPEDIYEENAFQSDENVSVDVEAEERQADTGSHIAKQSDEWRDHSGQRKRVQKNCQVCTLKTPSGKPGATSTYFCDGCDFPGPIYLCVKQKWTVGSKMLSCWDVWHKEYNNGKVIPQDLKGKIRVRAPKATSSPGKSPAKRRCVSSVSSEVSENSE</sequence>
<keyword evidence="2" id="KW-0812">Transmembrane</keyword>
<organism evidence="4 5">
    <name type="scientific">Phytophthora sojae (strain P6497)</name>
    <name type="common">Soybean stem and root rot agent</name>
    <name type="synonym">Phytophthora megasperma f. sp. glycines</name>
    <dbReference type="NCBI Taxonomy" id="1094619"/>
    <lineage>
        <taxon>Eukaryota</taxon>
        <taxon>Sar</taxon>
        <taxon>Stramenopiles</taxon>
        <taxon>Oomycota</taxon>
        <taxon>Peronosporomycetes</taxon>
        <taxon>Peronosporales</taxon>
        <taxon>Peronosporaceae</taxon>
        <taxon>Phytophthora</taxon>
    </lineage>
</organism>
<dbReference type="InParanoid" id="G4ZSW7"/>
<keyword evidence="2" id="KW-1133">Transmembrane helix</keyword>
<feature type="region of interest" description="Disordered" evidence="1">
    <location>
        <begin position="239"/>
        <end position="269"/>
    </location>
</feature>
<dbReference type="AlphaFoldDB" id="G4ZSW7"/>
<proteinExistence type="predicted"/>
<dbReference type="InterPro" id="IPR032718">
    <property type="entry name" value="PGBD4_Znf_C"/>
</dbReference>
<feature type="domain" description="PiggyBac transposable element-derived protein 4 C-terminal zinc-finger" evidence="3">
    <location>
        <begin position="161"/>
        <end position="219"/>
    </location>
</feature>